<gene>
    <name evidence="1" type="ORF">METZ01_LOCUS355273</name>
</gene>
<dbReference type="EMBL" id="UINC01124936">
    <property type="protein sequence ID" value="SVD02419.1"/>
    <property type="molecule type" value="Genomic_DNA"/>
</dbReference>
<sequence>MINWHKKFLNNIENKFPIHHLLVR</sequence>
<name>A0A382RXK5_9ZZZZ</name>
<organism evidence="1">
    <name type="scientific">marine metagenome</name>
    <dbReference type="NCBI Taxonomy" id="408172"/>
    <lineage>
        <taxon>unclassified sequences</taxon>
        <taxon>metagenomes</taxon>
        <taxon>ecological metagenomes</taxon>
    </lineage>
</organism>
<accession>A0A382RXK5</accession>
<protein>
    <submittedName>
        <fullName evidence="1">Uncharacterized protein</fullName>
    </submittedName>
</protein>
<proteinExistence type="predicted"/>
<evidence type="ECO:0000313" key="1">
    <source>
        <dbReference type="EMBL" id="SVD02419.1"/>
    </source>
</evidence>
<dbReference type="AlphaFoldDB" id="A0A382RXK5"/>
<reference evidence="1" key="1">
    <citation type="submission" date="2018-05" db="EMBL/GenBank/DDBJ databases">
        <authorList>
            <person name="Lanie J.A."/>
            <person name="Ng W.-L."/>
            <person name="Kazmierczak K.M."/>
            <person name="Andrzejewski T.M."/>
            <person name="Davidsen T.M."/>
            <person name="Wayne K.J."/>
            <person name="Tettelin H."/>
            <person name="Glass J.I."/>
            <person name="Rusch D."/>
            <person name="Podicherti R."/>
            <person name="Tsui H.-C.T."/>
            <person name="Winkler M.E."/>
        </authorList>
    </citation>
    <scope>NUCLEOTIDE SEQUENCE</scope>
</reference>